<dbReference type="PANTHER" id="PTHR33608">
    <property type="entry name" value="BLL2464 PROTEIN"/>
    <property type="match status" value="1"/>
</dbReference>
<gene>
    <name evidence="2" type="ORF">PUT78_02860</name>
</gene>
<sequence length="297" mass="32174">MTQPHADPQATLRARADGLAAPLPALLAQAEHLANSVLPGAHGRRRAGTGDEFWQYRPATASDWGARIDWRRSGRSDTHFVRETEWQAAQAVNLWVDQSQAMGFSGHKSRATKADRAKLLALALAVLLLKGGERVGLMPDMPPRAGRAQLDPLAAGLLGDGGGEDYGSPPLSVLPAHSRTVFLSDFLGDPAGLQAAVGRAADQGVRGALVQVLDPAEEEFPYRGRSIFTSMGGGLRHETLRAADLRARYRDRLAERKDMLAGLARATGWHMLTHHTDQPAGLALMWLWQQLDARRAV</sequence>
<dbReference type="InterPro" id="IPR002881">
    <property type="entry name" value="DUF58"/>
</dbReference>
<evidence type="ECO:0000313" key="3">
    <source>
        <dbReference type="Proteomes" id="UP001431784"/>
    </source>
</evidence>
<comment type="caution">
    <text evidence="2">The sequence shown here is derived from an EMBL/GenBank/DDBJ whole genome shotgun (WGS) entry which is preliminary data.</text>
</comment>
<organism evidence="2 3">
    <name type="scientific">Roseinatronobacter alkalisoli</name>
    <dbReference type="NCBI Taxonomy" id="3028235"/>
    <lineage>
        <taxon>Bacteria</taxon>
        <taxon>Pseudomonadati</taxon>
        <taxon>Pseudomonadota</taxon>
        <taxon>Alphaproteobacteria</taxon>
        <taxon>Rhodobacterales</taxon>
        <taxon>Paracoccaceae</taxon>
        <taxon>Roseinatronobacter</taxon>
    </lineage>
</organism>
<keyword evidence="3" id="KW-1185">Reference proteome</keyword>
<dbReference type="RefSeq" id="WP_274350586.1">
    <property type="nucleotide sequence ID" value="NZ_JAQZSM010000002.1"/>
</dbReference>
<evidence type="ECO:0000259" key="1">
    <source>
        <dbReference type="Pfam" id="PF01882"/>
    </source>
</evidence>
<dbReference type="Proteomes" id="UP001431784">
    <property type="component" value="Unassembled WGS sequence"/>
</dbReference>
<name>A0ABT5T4P8_9RHOB</name>
<proteinExistence type="predicted"/>
<reference evidence="2" key="1">
    <citation type="submission" date="2023-02" db="EMBL/GenBank/DDBJ databases">
        <title>Description of Roseinatronobacter alkalisoli sp. nov., an alkaliphilic bacerium isolated from soda soil.</title>
        <authorList>
            <person name="Wei W."/>
        </authorList>
    </citation>
    <scope>NUCLEOTIDE SEQUENCE</scope>
    <source>
        <strain evidence="2">HJB301</strain>
    </source>
</reference>
<dbReference type="Pfam" id="PF01882">
    <property type="entry name" value="DUF58"/>
    <property type="match status" value="1"/>
</dbReference>
<protein>
    <submittedName>
        <fullName evidence="2">DUF58 domain-containing protein</fullName>
    </submittedName>
</protein>
<dbReference type="PANTHER" id="PTHR33608:SF6">
    <property type="entry name" value="BLL2464 PROTEIN"/>
    <property type="match status" value="1"/>
</dbReference>
<evidence type="ECO:0000313" key="2">
    <source>
        <dbReference type="EMBL" id="MDD7970029.1"/>
    </source>
</evidence>
<feature type="domain" description="DUF58" evidence="1">
    <location>
        <begin position="56"/>
        <end position="256"/>
    </location>
</feature>
<dbReference type="EMBL" id="JAQZSM010000002">
    <property type="protein sequence ID" value="MDD7970029.1"/>
    <property type="molecule type" value="Genomic_DNA"/>
</dbReference>
<accession>A0ABT5T4P8</accession>